<dbReference type="AlphaFoldDB" id="A0A8I6SCS5"/>
<dbReference type="GeneID" id="106674074"/>
<proteinExistence type="predicted"/>
<organism evidence="1 2">
    <name type="scientific">Cimex lectularius</name>
    <name type="common">Bed bug</name>
    <name type="synonym">Acanthia lectularia</name>
    <dbReference type="NCBI Taxonomy" id="79782"/>
    <lineage>
        <taxon>Eukaryota</taxon>
        <taxon>Metazoa</taxon>
        <taxon>Ecdysozoa</taxon>
        <taxon>Arthropoda</taxon>
        <taxon>Hexapoda</taxon>
        <taxon>Insecta</taxon>
        <taxon>Pterygota</taxon>
        <taxon>Neoptera</taxon>
        <taxon>Paraneoptera</taxon>
        <taxon>Hemiptera</taxon>
        <taxon>Heteroptera</taxon>
        <taxon>Panheteroptera</taxon>
        <taxon>Cimicomorpha</taxon>
        <taxon>Cimicidae</taxon>
        <taxon>Cimex</taxon>
    </lineage>
</organism>
<keyword evidence="2" id="KW-1185">Reference proteome</keyword>
<sequence length="292" mass="33704">MLTESRKRPSQNIYDGDAFKNLDLDKDYQMFYKMEFNEEEDDQIASQIEKCLFWVAKKKNLGIEPSICIEKSKNGIATPVLKLFKPVELGKTSNFPIPSISCIKDLLWKLRLEWQYKNPSNFKGKWLLGLPNAPEVYPKSPVPIYIPFDIACTANGCSELCFADLKREEIIRCPKQNRCIVSALENLKKDRKHTNQTSVKKDKSVSTNETFLKTKIKSQEIPAEEVVKCKYEGSEQSIEEVRLFKKSNPNDKLSFVTLPRLSIFPVENGISHTPKIKAKRFYKKKNKSLKKL</sequence>
<dbReference type="Proteomes" id="UP000494040">
    <property type="component" value="Unassembled WGS sequence"/>
</dbReference>
<dbReference type="RefSeq" id="XP_014262009.1">
    <property type="nucleotide sequence ID" value="XM_014406523.2"/>
</dbReference>
<reference evidence="1" key="1">
    <citation type="submission" date="2022-01" db="UniProtKB">
        <authorList>
            <consortium name="EnsemblMetazoa"/>
        </authorList>
    </citation>
    <scope>IDENTIFICATION</scope>
</reference>
<protein>
    <submittedName>
        <fullName evidence="1">Uncharacterized protein</fullName>
    </submittedName>
</protein>
<evidence type="ECO:0000313" key="1">
    <source>
        <dbReference type="EnsemblMetazoa" id="XP_014262009.1"/>
    </source>
</evidence>
<dbReference type="EnsemblMetazoa" id="XM_014406523.2">
    <property type="protein sequence ID" value="XP_014262009.1"/>
    <property type="gene ID" value="LOC106674074"/>
</dbReference>
<evidence type="ECO:0000313" key="2">
    <source>
        <dbReference type="Proteomes" id="UP000494040"/>
    </source>
</evidence>
<dbReference type="OrthoDB" id="10548342at2759"/>
<dbReference type="KEGG" id="clec:106674074"/>
<name>A0A8I6SCS5_CIMLE</name>
<accession>A0A8I6SCS5</accession>